<dbReference type="Proteomes" id="UP001341444">
    <property type="component" value="Unassembled WGS sequence"/>
</dbReference>
<dbReference type="InterPro" id="IPR019606">
    <property type="entry name" value="GerMN"/>
</dbReference>
<comment type="caution">
    <text evidence="2">The sequence shown here is derived from an EMBL/GenBank/DDBJ whole genome shotgun (WGS) entry which is preliminary data.</text>
</comment>
<dbReference type="EMBL" id="JARMAB010000026">
    <property type="protein sequence ID" value="MED1204837.1"/>
    <property type="molecule type" value="Genomic_DNA"/>
</dbReference>
<feature type="domain" description="GerMN" evidence="1">
    <location>
        <begin position="89"/>
        <end position="178"/>
    </location>
</feature>
<keyword evidence="3" id="KW-1185">Reference proteome</keyword>
<evidence type="ECO:0000313" key="2">
    <source>
        <dbReference type="EMBL" id="MED1204837.1"/>
    </source>
</evidence>
<gene>
    <name evidence="2" type="ORF">P4T90_17470</name>
</gene>
<reference evidence="2 3" key="1">
    <citation type="submission" date="2023-03" db="EMBL/GenBank/DDBJ databases">
        <title>Bacillus Genome Sequencing.</title>
        <authorList>
            <person name="Dunlap C."/>
        </authorList>
    </citation>
    <scope>NUCLEOTIDE SEQUENCE [LARGE SCALE GENOMIC DNA]</scope>
    <source>
        <strain evidence="2 3">B-23453</strain>
    </source>
</reference>
<dbReference type="SMART" id="SM00909">
    <property type="entry name" value="Germane"/>
    <property type="match status" value="2"/>
</dbReference>
<organism evidence="2 3">
    <name type="scientific">Heyndrickxia acidicola</name>
    <dbReference type="NCBI Taxonomy" id="209389"/>
    <lineage>
        <taxon>Bacteria</taxon>
        <taxon>Bacillati</taxon>
        <taxon>Bacillota</taxon>
        <taxon>Bacilli</taxon>
        <taxon>Bacillales</taxon>
        <taxon>Bacillaceae</taxon>
        <taxon>Heyndrickxia</taxon>
    </lineage>
</organism>
<evidence type="ECO:0000313" key="3">
    <source>
        <dbReference type="Proteomes" id="UP001341444"/>
    </source>
</evidence>
<evidence type="ECO:0000259" key="1">
    <source>
        <dbReference type="SMART" id="SM00909"/>
    </source>
</evidence>
<feature type="domain" description="GerMN" evidence="1">
    <location>
        <begin position="240"/>
        <end position="329"/>
    </location>
</feature>
<dbReference type="RefSeq" id="WP_066261728.1">
    <property type="nucleotide sequence ID" value="NZ_JARMAB010000026.1"/>
</dbReference>
<protein>
    <submittedName>
        <fullName evidence="2">GerMN domain-containing protein</fullName>
    </submittedName>
</protein>
<proteinExistence type="predicted"/>
<name>A0ABU6MJI6_9BACI</name>
<sequence length="349" mass="37724">MAKKTTAIAITVLASSVYLSGCGLFSVGQKDKIDPPQNISYTKQTEPVASKNMDAKATKNSVMTELYLVDRNGYVVSKTLPLPKSSSVAKQALEYLVNGGPVEDMLPNGFRAVLPANTDVSLNIKDGTAIADFSSQFKNYQAQDEQRILQSITWTLTQFNSIKNVQIQVNGKPLTAMPVNGTPINPDGLSRADGINVDTSGVTDITNTHPLTVYYIAQNGKDYYYVPVTKRVPNTQTDDISAAVNELIQGPDLQSTLVSGFLPDAALISKPKVVNGNVTLNFNKSILDNFDHKMISDDVLNALVLSLTEQQGIDSVTVEVDGNNHLVNEEGKSLTKPVTRPLKVNTGSF</sequence>
<accession>A0ABU6MJI6</accession>
<dbReference type="Pfam" id="PF10646">
    <property type="entry name" value="Germane"/>
    <property type="match status" value="2"/>
</dbReference>